<comment type="similarity">
    <text evidence="2">Belongs to the PA-phosphatase related phosphoesterase family.</text>
</comment>
<evidence type="ECO:0000313" key="11">
    <source>
        <dbReference type="Proteomes" id="UP000015101"/>
    </source>
</evidence>
<dbReference type="KEGG" id="hro:HELRODRAFT_193353"/>
<evidence type="ECO:0000313" key="9">
    <source>
        <dbReference type="EMBL" id="ESN97052.1"/>
    </source>
</evidence>
<dbReference type="RefSeq" id="XP_009024837.1">
    <property type="nucleotide sequence ID" value="XM_009026589.1"/>
</dbReference>
<dbReference type="InterPro" id="IPR036938">
    <property type="entry name" value="PAP2/HPO_sf"/>
</dbReference>
<feature type="transmembrane region" description="Helical" evidence="6">
    <location>
        <begin position="267"/>
        <end position="285"/>
    </location>
</feature>
<dbReference type="Pfam" id="PF01569">
    <property type="entry name" value="PAP2"/>
    <property type="match status" value="1"/>
</dbReference>
<keyword evidence="7" id="KW-0732">Signal</keyword>
<feature type="transmembrane region" description="Helical" evidence="6">
    <location>
        <begin position="236"/>
        <end position="255"/>
    </location>
</feature>
<feature type="transmembrane region" description="Helical" evidence="6">
    <location>
        <begin position="121"/>
        <end position="141"/>
    </location>
</feature>
<proteinExistence type="inferred from homology"/>
<accession>T1FUW6</accession>
<feature type="domain" description="Phosphatidic acid phosphatase type 2/haloperoxidase" evidence="8">
    <location>
        <begin position="126"/>
        <end position="282"/>
    </location>
</feature>
<dbReference type="GO" id="GO:0006644">
    <property type="term" value="P:phospholipid metabolic process"/>
    <property type="evidence" value="ECO:0000318"/>
    <property type="project" value="GO_Central"/>
</dbReference>
<evidence type="ECO:0000256" key="4">
    <source>
        <dbReference type="ARBA" id="ARBA00022989"/>
    </source>
</evidence>
<dbReference type="GO" id="GO:0046839">
    <property type="term" value="P:phospholipid dephosphorylation"/>
    <property type="evidence" value="ECO:0000318"/>
    <property type="project" value="GO_Central"/>
</dbReference>
<evidence type="ECO:0000256" key="3">
    <source>
        <dbReference type="ARBA" id="ARBA00022692"/>
    </source>
</evidence>
<dbReference type="InterPro" id="IPR000326">
    <property type="entry name" value="PAP2/HPO"/>
</dbReference>
<organism evidence="10 11">
    <name type="scientific">Helobdella robusta</name>
    <name type="common">Californian leech</name>
    <dbReference type="NCBI Taxonomy" id="6412"/>
    <lineage>
        <taxon>Eukaryota</taxon>
        <taxon>Metazoa</taxon>
        <taxon>Spiralia</taxon>
        <taxon>Lophotrochozoa</taxon>
        <taxon>Annelida</taxon>
        <taxon>Clitellata</taxon>
        <taxon>Hirudinea</taxon>
        <taxon>Rhynchobdellida</taxon>
        <taxon>Glossiphoniidae</taxon>
        <taxon>Helobdella</taxon>
    </lineage>
</organism>
<evidence type="ECO:0000256" key="5">
    <source>
        <dbReference type="ARBA" id="ARBA00023136"/>
    </source>
</evidence>
<dbReference type="PANTHER" id="PTHR10165:SF174">
    <property type="entry name" value="PHOSPHATIDIC ACID PHOSPHATASE TYPE 2_HALOPEROXIDASE DOMAIN-CONTAINING PROTEIN"/>
    <property type="match status" value="1"/>
</dbReference>
<dbReference type="Gene3D" id="1.20.144.10">
    <property type="entry name" value="Phosphatidic acid phosphatase type 2/haloperoxidase"/>
    <property type="match status" value="1"/>
</dbReference>
<reference evidence="9 11" key="2">
    <citation type="journal article" date="2013" name="Nature">
        <title>Insights into bilaterian evolution from three spiralian genomes.</title>
        <authorList>
            <person name="Simakov O."/>
            <person name="Marletaz F."/>
            <person name="Cho S.J."/>
            <person name="Edsinger-Gonzales E."/>
            <person name="Havlak P."/>
            <person name="Hellsten U."/>
            <person name="Kuo D.H."/>
            <person name="Larsson T."/>
            <person name="Lv J."/>
            <person name="Arendt D."/>
            <person name="Savage R."/>
            <person name="Osoegawa K."/>
            <person name="de Jong P."/>
            <person name="Grimwood J."/>
            <person name="Chapman J.A."/>
            <person name="Shapiro H."/>
            <person name="Aerts A."/>
            <person name="Otillar R.P."/>
            <person name="Terry A.Y."/>
            <person name="Boore J.L."/>
            <person name="Grigoriev I.V."/>
            <person name="Lindberg D.R."/>
            <person name="Seaver E.C."/>
            <person name="Weisblat D.A."/>
            <person name="Putnam N.H."/>
            <person name="Rokhsar D.S."/>
        </authorList>
    </citation>
    <scope>NUCLEOTIDE SEQUENCE</scope>
</reference>
<comment type="subcellular location">
    <subcellularLocation>
        <location evidence="1">Membrane</location>
        <topology evidence="1">Multi-pass membrane protein</topology>
    </subcellularLocation>
</comment>
<name>T1FUW6_HELRO</name>
<dbReference type="CTD" id="20212612"/>
<dbReference type="GO" id="GO:0008195">
    <property type="term" value="F:phosphatidate phosphatase activity"/>
    <property type="evidence" value="ECO:0000318"/>
    <property type="project" value="GO_Central"/>
</dbReference>
<gene>
    <name evidence="10" type="primary">20212612</name>
    <name evidence="9" type="ORF">HELRODRAFT_193353</name>
</gene>
<dbReference type="STRING" id="6412.T1FUW6"/>
<evidence type="ECO:0000256" key="7">
    <source>
        <dbReference type="SAM" id="SignalP"/>
    </source>
</evidence>
<evidence type="ECO:0000256" key="2">
    <source>
        <dbReference type="ARBA" id="ARBA00008816"/>
    </source>
</evidence>
<evidence type="ECO:0000256" key="6">
    <source>
        <dbReference type="SAM" id="Phobius"/>
    </source>
</evidence>
<keyword evidence="4 6" id="KW-1133">Transmembrane helix</keyword>
<keyword evidence="11" id="KW-1185">Reference proteome</keyword>
<dbReference type="EMBL" id="AMQM01006457">
    <property type="status" value="NOT_ANNOTATED_CDS"/>
    <property type="molecule type" value="Genomic_DNA"/>
</dbReference>
<dbReference type="HOGENOM" id="CLU_021458_3_1_1"/>
<keyword evidence="5 6" id="KW-0472">Membrane</keyword>
<evidence type="ECO:0000313" key="10">
    <source>
        <dbReference type="EnsemblMetazoa" id="HelroP193353"/>
    </source>
</evidence>
<dbReference type="eggNOG" id="KOG3030">
    <property type="taxonomic scope" value="Eukaryota"/>
</dbReference>
<dbReference type="EMBL" id="KB097456">
    <property type="protein sequence ID" value="ESN97052.1"/>
    <property type="molecule type" value="Genomic_DNA"/>
</dbReference>
<dbReference type="InParanoid" id="T1FUW6"/>
<dbReference type="GO" id="GO:0007165">
    <property type="term" value="P:signal transduction"/>
    <property type="evidence" value="ECO:0000318"/>
    <property type="project" value="GO_Central"/>
</dbReference>
<dbReference type="AlphaFoldDB" id="T1FUW6"/>
<feature type="signal peptide" evidence="7">
    <location>
        <begin position="1"/>
        <end position="20"/>
    </location>
</feature>
<dbReference type="OMA" id="NYECESE"/>
<keyword evidence="3 6" id="KW-0812">Transmembrane</keyword>
<dbReference type="PANTHER" id="PTHR10165">
    <property type="entry name" value="LIPID PHOSPHATE PHOSPHATASE"/>
    <property type="match status" value="1"/>
</dbReference>
<dbReference type="SMART" id="SM00014">
    <property type="entry name" value="acidPPc"/>
    <property type="match status" value="1"/>
</dbReference>
<reference evidence="10" key="3">
    <citation type="submission" date="2015-06" db="UniProtKB">
        <authorList>
            <consortium name="EnsemblMetazoa"/>
        </authorList>
    </citation>
    <scope>IDENTIFICATION</scope>
</reference>
<evidence type="ECO:0000256" key="1">
    <source>
        <dbReference type="ARBA" id="ARBA00004141"/>
    </source>
</evidence>
<feature type="transmembrane region" description="Helical" evidence="6">
    <location>
        <begin position="58"/>
        <end position="81"/>
    </location>
</feature>
<dbReference type="InterPro" id="IPR043216">
    <property type="entry name" value="PAP-like"/>
</dbReference>
<dbReference type="GO" id="GO:0005886">
    <property type="term" value="C:plasma membrane"/>
    <property type="evidence" value="ECO:0000318"/>
    <property type="project" value="GO_Central"/>
</dbReference>
<dbReference type="OrthoDB" id="8907274at2759"/>
<evidence type="ECO:0000259" key="8">
    <source>
        <dbReference type="SMART" id="SM00014"/>
    </source>
</evidence>
<dbReference type="EnsemblMetazoa" id="HelroT193353">
    <property type="protein sequence ID" value="HelroP193353"/>
    <property type="gene ID" value="HelroG193353"/>
</dbReference>
<dbReference type="SUPFAM" id="SSF48317">
    <property type="entry name" value="Acid phosphatase/Vanadium-dependent haloperoxidase"/>
    <property type="match status" value="1"/>
</dbReference>
<dbReference type="GeneID" id="20212612"/>
<feature type="chain" id="PRO_5010981014" description="Phosphatidic acid phosphatase type 2/haloperoxidase domain-containing protein" evidence="7">
    <location>
        <begin position="21"/>
        <end position="312"/>
    </location>
</feature>
<sequence length="312" mass="35188">MNFFILLLTVLPALLAVVLAILPGSILSLFIQPKIEGFFCGDESIRLPQKPDSFTNRMLAMFVFLPFFTVAIFCEAIQGYLSYKDHKQQLVINHRHLQSDSNKSDLKAAQKRYIVSTLQTFGHLTFCYIYGHCFIFSLVFITKFTVGRPRPSFIDVCKPIYLSRNFTCDGTVATKHIYVDNYECESEDSRTMTIIDARREIKTSFPSGHAALAIYSAVFIAIYLQNLKNCNKFVRLARIVTQSYILLVAFYAAVSRVSDHRHHATDVLGGLAIGVTVGLLMMIHLKNKSAVANRAITCYNGSGHVNEFEQKT</sequence>
<reference evidence="11" key="1">
    <citation type="submission" date="2012-12" db="EMBL/GenBank/DDBJ databases">
        <authorList>
            <person name="Hellsten U."/>
            <person name="Grimwood J."/>
            <person name="Chapman J.A."/>
            <person name="Shapiro H."/>
            <person name="Aerts A."/>
            <person name="Otillar R.P."/>
            <person name="Terry A.Y."/>
            <person name="Boore J.L."/>
            <person name="Simakov O."/>
            <person name="Marletaz F."/>
            <person name="Cho S.-J."/>
            <person name="Edsinger-Gonzales E."/>
            <person name="Havlak P."/>
            <person name="Kuo D.-H."/>
            <person name="Larsson T."/>
            <person name="Lv J."/>
            <person name="Arendt D."/>
            <person name="Savage R."/>
            <person name="Osoegawa K."/>
            <person name="de Jong P."/>
            <person name="Lindberg D.R."/>
            <person name="Seaver E.C."/>
            <person name="Weisblat D.A."/>
            <person name="Putnam N.H."/>
            <person name="Grigoriev I.V."/>
            <person name="Rokhsar D.S."/>
        </authorList>
    </citation>
    <scope>NUCLEOTIDE SEQUENCE</scope>
</reference>
<protein>
    <recommendedName>
        <fullName evidence="8">Phosphatidic acid phosphatase type 2/haloperoxidase domain-containing protein</fullName>
    </recommendedName>
</protein>
<feature type="transmembrane region" description="Helical" evidence="6">
    <location>
        <begin position="207"/>
        <end position="224"/>
    </location>
</feature>
<dbReference type="Proteomes" id="UP000015101">
    <property type="component" value="Unassembled WGS sequence"/>
</dbReference>